<evidence type="ECO:0000313" key="3">
    <source>
        <dbReference type="EMBL" id="SPT53703.1"/>
    </source>
</evidence>
<protein>
    <recommendedName>
        <fullName evidence="2">Ribbon-helix-helix protein CopG domain-containing protein</fullName>
    </recommendedName>
</protein>
<evidence type="ECO:0000313" key="4">
    <source>
        <dbReference type="Proteomes" id="UP000250006"/>
    </source>
</evidence>
<name>A0ABY1VNM0_9ACTO</name>
<dbReference type="InterPro" id="IPR002145">
    <property type="entry name" value="CopG"/>
</dbReference>
<evidence type="ECO:0000256" key="1">
    <source>
        <dbReference type="SAM" id="MobiDB-lite"/>
    </source>
</evidence>
<comment type="caution">
    <text evidence="3">The sequence shown here is derived from an EMBL/GenBank/DDBJ whole genome shotgun (WGS) entry which is preliminary data.</text>
</comment>
<dbReference type="InterPro" id="IPR010985">
    <property type="entry name" value="Ribbon_hlx_hlx"/>
</dbReference>
<keyword evidence="4" id="KW-1185">Reference proteome</keyword>
<gene>
    <name evidence="3" type="ORF">NCTC11535_01378</name>
</gene>
<feature type="domain" description="Ribbon-helix-helix protein CopG" evidence="2">
    <location>
        <begin position="72"/>
        <end position="106"/>
    </location>
</feature>
<dbReference type="Pfam" id="PF01402">
    <property type="entry name" value="RHH_1"/>
    <property type="match status" value="1"/>
</dbReference>
<feature type="region of interest" description="Disordered" evidence="1">
    <location>
        <begin position="48"/>
        <end position="77"/>
    </location>
</feature>
<dbReference type="Proteomes" id="UP000250006">
    <property type="component" value="Unassembled WGS sequence"/>
</dbReference>
<dbReference type="SUPFAM" id="SSF47598">
    <property type="entry name" value="Ribbon-helix-helix"/>
    <property type="match status" value="1"/>
</dbReference>
<reference evidence="3 4" key="1">
    <citation type="submission" date="2018-06" db="EMBL/GenBank/DDBJ databases">
        <authorList>
            <consortium name="Pathogen Informatics"/>
            <person name="Doyle S."/>
        </authorList>
    </citation>
    <scope>NUCLEOTIDE SEQUENCE [LARGE SCALE GENOMIC DNA]</scope>
    <source>
        <strain evidence="3 4">NCTC11535</strain>
    </source>
</reference>
<dbReference type="Gene3D" id="3.30.559.30">
    <property type="entry name" value="Nonribosomal peptide synthetase, condensation domain"/>
    <property type="match status" value="1"/>
</dbReference>
<evidence type="ECO:0000259" key="2">
    <source>
        <dbReference type="Pfam" id="PF01402"/>
    </source>
</evidence>
<accession>A0ABY1VNM0</accession>
<dbReference type="EMBL" id="UAPQ01000007">
    <property type="protein sequence ID" value="SPT53703.1"/>
    <property type="molecule type" value="Genomic_DNA"/>
</dbReference>
<proteinExistence type="predicted"/>
<dbReference type="RefSeq" id="WP_111836641.1">
    <property type="nucleotide sequence ID" value="NZ_UAPQ01000007.1"/>
</dbReference>
<sequence>MTIHRTTFSDADQAYYDQLDEDVTAGLIPTIARGAPRDGSRISDEELDAILGGRPNLGEARATGKGRSPRRQVRLPEATSDALDAYAAANGTTPSAVMREALEAYLQGKVPA</sequence>
<organism evidence="3 4">
    <name type="scientific">Actinomyces bovis</name>
    <dbReference type="NCBI Taxonomy" id="1658"/>
    <lineage>
        <taxon>Bacteria</taxon>
        <taxon>Bacillati</taxon>
        <taxon>Actinomycetota</taxon>
        <taxon>Actinomycetes</taxon>
        <taxon>Actinomycetales</taxon>
        <taxon>Actinomycetaceae</taxon>
        <taxon>Actinomyces</taxon>
    </lineage>
</organism>